<dbReference type="AlphaFoldDB" id="A0A4Z0NLE2"/>
<keyword evidence="2" id="KW-1185">Reference proteome</keyword>
<sequence>MGGLGSGRSGGRPTVESSLHLTMSTLLTGRRDRHEWGGCLEYSRSYGSTGRVEYAIRLDPEKRIGRLVVRHSLPLPWGGVDAVEPYGIELEATPQPLGGLRWWFVCPVSQRRCRRLFLPYGARKFGARQAYQLGYASQRMSPRDKGIERVRKLQKRIGGGDNILAPIPPKPKWMRWRTYDRHVTMIEEAHRPVLAASMAAIERLGRPQR</sequence>
<comment type="caution">
    <text evidence="1">The sequence shown here is derived from an EMBL/GenBank/DDBJ whole genome shotgun (WGS) entry which is preliminary data.</text>
</comment>
<name>A0A4Z0NLE2_9HYPH</name>
<evidence type="ECO:0000313" key="2">
    <source>
        <dbReference type="Proteomes" id="UP000297535"/>
    </source>
</evidence>
<organism evidence="1 2">
    <name type="scientific">Methylobacterium nonmethylotrophicum</name>
    <dbReference type="NCBI Taxonomy" id="1141884"/>
    <lineage>
        <taxon>Bacteria</taxon>
        <taxon>Pseudomonadati</taxon>
        <taxon>Pseudomonadota</taxon>
        <taxon>Alphaproteobacteria</taxon>
        <taxon>Hyphomicrobiales</taxon>
        <taxon>Methylobacteriaceae</taxon>
        <taxon>Methylobacterium</taxon>
    </lineage>
</organism>
<accession>A0A4Z0NLE2</accession>
<evidence type="ECO:0000313" key="1">
    <source>
        <dbReference type="EMBL" id="TGD97020.1"/>
    </source>
</evidence>
<protein>
    <submittedName>
        <fullName evidence="1">Uncharacterized protein</fullName>
    </submittedName>
</protein>
<gene>
    <name evidence="1" type="ORF">EU555_21865</name>
</gene>
<dbReference type="RefSeq" id="WP_135417343.1">
    <property type="nucleotide sequence ID" value="NZ_SRLB01000016.1"/>
</dbReference>
<proteinExistence type="predicted"/>
<dbReference type="Proteomes" id="UP000297535">
    <property type="component" value="Unassembled WGS sequence"/>
</dbReference>
<reference evidence="1 2" key="1">
    <citation type="submission" date="2019-04" db="EMBL/GenBank/DDBJ databases">
        <authorList>
            <person name="Feng G."/>
            <person name="Zhu H."/>
        </authorList>
    </citation>
    <scope>NUCLEOTIDE SEQUENCE [LARGE SCALE GENOMIC DNA]</scope>
    <source>
        <strain evidence="1 2">6HR-1</strain>
    </source>
</reference>
<dbReference type="OrthoDB" id="5951715at2"/>
<dbReference type="EMBL" id="SRLB01000016">
    <property type="protein sequence ID" value="TGD97020.1"/>
    <property type="molecule type" value="Genomic_DNA"/>
</dbReference>